<feature type="coiled-coil region" evidence="1">
    <location>
        <begin position="120"/>
        <end position="161"/>
    </location>
</feature>
<protein>
    <recommendedName>
        <fullName evidence="5">Coiled-coil domain-containing protein 13</fullName>
    </recommendedName>
</protein>
<dbReference type="OrthoDB" id="10258312at2759"/>
<evidence type="ECO:0008006" key="5">
    <source>
        <dbReference type="Google" id="ProtNLM"/>
    </source>
</evidence>
<feature type="region of interest" description="Disordered" evidence="2">
    <location>
        <begin position="373"/>
        <end position="401"/>
    </location>
</feature>
<dbReference type="Proteomes" id="UP000678393">
    <property type="component" value="Unassembled WGS sequence"/>
</dbReference>
<dbReference type="AlphaFoldDB" id="A0A8S3YD81"/>
<gene>
    <name evidence="3" type="ORF">CUNI_LOCUS525</name>
</gene>
<dbReference type="GO" id="GO:0034451">
    <property type="term" value="C:centriolar satellite"/>
    <property type="evidence" value="ECO:0007669"/>
    <property type="project" value="TreeGrafter"/>
</dbReference>
<dbReference type="PANTHER" id="PTHR31935:SF1">
    <property type="entry name" value="COILED-COIL DOMAIN-CONTAINING PROTEIN 13"/>
    <property type="match status" value="1"/>
</dbReference>
<dbReference type="InterPro" id="IPR038929">
    <property type="entry name" value="CCDC13"/>
</dbReference>
<evidence type="ECO:0000256" key="2">
    <source>
        <dbReference type="SAM" id="MobiDB-lite"/>
    </source>
</evidence>
<organism evidence="3 4">
    <name type="scientific">Candidula unifasciata</name>
    <dbReference type="NCBI Taxonomy" id="100452"/>
    <lineage>
        <taxon>Eukaryota</taxon>
        <taxon>Metazoa</taxon>
        <taxon>Spiralia</taxon>
        <taxon>Lophotrochozoa</taxon>
        <taxon>Mollusca</taxon>
        <taxon>Gastropoda</taxon>
        <taxon>Heterobranchia</taxon>
        <taxon>Euthyneura</taxon>
        <taxon>Panpulmonata</taxon>
        <taxon>Eupulmonata</taxon>
        <taxon>Stylommatophora</taxon>
        <taxon>Helicina</taxon>
        <taxon>Helicoidea</taxon>
        <taxon>Geomitridae</taxon>
        <taxon>Candidula</taxon>
    </lineage>
</organism>
<dbReference type="EMBL" id="CAJHNH020000060">
    <property type="protein sequence ID" value="CAG5114967.1"/>
    <property type="molecule type" value="Genomic_DNA"/>
</dbReference>
<feature type="region of interest" description="Disordered" evidence="2">
    <location>
        <begin position="488"/>
        <end position="510"/>
    </location>
</feature>
<reference evidence="3" key="1">
    <citation type="submission" date="2021-04" db="EMBL/GenBank/DDBJ databases">
        <authorList>
            <consortium name="Molecular Ecology Group"/>
        </authorList>
    </citation>
    <scope>NUCLEOTIDE SEQUENCE</scope>
</reference>
<evidence type="ECO:0000256" key="1">
    <source>
        <dbReference type="SAM" id="Coils"/>
    </source>
</evidence>
<keyword evidence="1" id="KW-0175">Coiled coil</keyword>
<proteinExistence type="predicted"/>
<dbReference type="GO" id="GO:0031122">
    <property type="term" value="P:cytoplasmic microtubule organization"/>
    <property type="evidence" value="ECO:0007669"/>
    <property type="project" value="TreeGrafter"/>
</dbReference>
<accession>A0A8S3YD81</accession>
<name>A0A8S3YD81_9EUPU</name>
<evidence type="ECO:0000313" key="4">
    <source>
        <dbReference type="Proteomes" id="UP000678393"/>
    </source>
</evidence>
<keyword evidence="4" id="KW-1185">Reference proteome</keyword>
<dbReference type="PANTHER" id="PTHR31935">
    <property type="entry name" value="COILED-COIL DOMAIN-CONTAINING PROTEIN 13"/>
    <property type="match status" value="1"/>
</dbReference>
<dbReference type="GO" id="GO:1905515">
    <property type="term" value="P:non-motile cilium assembly"/>
    <property type="evidence" value="ECO:0007669"/>
    <property type="project" value="TreeGrafter"/>
</dbReference>
<feature type="compositionally biased region" description="Basic and acidic residues" evidence="2">
    <location>
        <begin position="375"/>
        <end position="389"/>
    </location>
</feature>
<comment type="caution">
    <text evidence="3">The sequence shown here is derived from an EMBL/GenBank/DDBJ whole genome shotgun (WGS) entry which is preliminary data.</text>
</comment>
<evidence type="ECO:0000313" key="3">
    <source>
        <dbReference type="EMBL" id="CAG5114967.1"/>
    </source>
</evidence>
<feature type="coiled-coil region" evidence="1">
    <location>
        <begin position="540"/>
        <end position="588"/>
    </location>
</feature>
<sequence>MNGEGHREQFHILQAQQQQKLLERRQKKEEMNKHVEKKTENKETNLSTFGVTDDLCLKTRDSPDDGSYISQDHLSDQIRQLKDENGRLCKLLLEKDFEVRQIKKKIDENRNICVDGGLTNELAATKIIELSKKIRDLTAEKEAEKTRCKQLQKKCHDLQAQSLLTPATMSVETSAVRLHPNGERNGDDDGVDVKLLQDRLKQSETRATDFRNQCLSLRQELKVAHKVLCQEIGENINFQTLLNESSNWRGRAQQILALQGKVEELKALLLDGSATDGEKNTNAKRRQEEKYKDELRKMEKDRKEAQENTAIKLKNLEAENHSLLEKLDAGKARNHVLSNEIKTMKSQLQMLLKKSRNDDEFIDALMKQQSQLKQLLEDHNKQQSQHEHLQQQQLQQMTVRSQHDHNIVEQLKTVAAQKEAQVKMLEMELLHLKMEHMNTHTARTSQHSLCGSDLQPAICNSTRPLTAADITQPQTSHSTRPLTAADITQPQTSHSTRPLTAADISSRKPVTDETHVQEMTSLRFHNAEIQVMNLAIEVEKDKMTELVQVLQERLSEETRRLAEAEANLQAEKRQTVELEKRLAKANLIAQRGNGVSKNLNSFQELGSKDNSELLARSEIQKDEIDSLKAALERTLKAKTEDMKVYSATLEETKKVFLQALRQLKEGQTLSFIKS</sequence>
<feature type="coiled-coil region" evidence="1">
    <location>
        <begin position="193"/>
        <end position="220"/>
    </location>
</feature>
<feature type="compositionally biased region" description="Polar residues" evidence="2">
    <location>
        <begin position="488"/>
        <end position="498"/>
    </location>
</feature>